<protein>
    <submittedName>
        <fullName evidence="1">Uncharacterized protein</fullName>
    </submittedName>
</protein>
<sequence>MWVKYNPNWLVNLLQEQLPDKTDIIEAVQQCTRGVWEKKNYIYFVSPKNADLPGAEWQFKENLILDDPDRGMIVVDILKDGRVGGIQFESLVD</sequence>
<dbReference type="Proteomes" id="UP000240357">
    <property type="component" value="Unassembled WGS sequence"/>
</dbReference>
<dbReference type="RefSeq" id="WP_106932720.1">
    <property type="nucleotide sequence ID" value="NZ_PYFT01000001.1"/>
</dbReference>
<dbReference type="OrthoDB" id="981519at2"/>
<accession>A0A2T2YM02</accession>
<evidence type="ECO:0000313" key="1">
    <source>
        <dbReference type="EMBL" id="PSR56542.1"/>
    </source>
</evidence>
<evidence type="ECO:0000313" key="2">
    <source>
        <dbReference type="Proteomes" id="UP000240357"/>
    </source>
</evidence>
<reference evidence="1 2" key="1">
    <citation type="submission" date="2018-03" db="EMBL/GenBank/DDBJ databases">
        <title>Adhaeribacter sp. HMF7605 Genome sequencing and assembly.</title>
        <authorList>
            <person name="Kang H."/>
            <person name="Kang J."/>
            <person name="Cha I."/>
            <person name="Kim H."/>
            <person name="Joh K."/>
        </authorList>
    </citation>
    <scope>NUCLEOTIDE SEQUENCE [LARGE SCALE GENOMIC DNA]</scope>
    <source>
        <strain evidence="1 2">HMF7605</strain>
    </source>
</reference>
<proteinExistence type="predicted"/>
<comment type="caution">
    <text evidence="1">The sequence shown here is derived from an EMBL/GenBank/DDBJ whole genome shotgun (WGS) entry which is preliminary data.</text>
</comment>
<dbReference type="EMBL" id="PYFT01000001">
    <property type="protein sequence ID" value="PSR56542.1"/>
    <property type="molecule type" value="Genomic_DNA"/>
</dbReference>
<name>A0A2T2YM02_9BACT</name>
<organism evidence="1 2">
    <name type="scientific">Adhaeribacter arboris</name>
    <dbReference type="NCBI Taxonomy" id="2072846"/>
    <lineage>
        <taxon>Bacteria</taxon>
        <taxon>Pseudomonadati</taxon>
        <taxon>Bacteroidota</taxon>
        <taxon>Cytophagia</taxon>
        <taxon>Cytophagales</taxon>
        <taxon>Hymenobacteraceae</taxon>
        <taxon>Adhaeribacter</taxon>
    </lineage>
</organism>
<gene>
    <name evidence="1" type="ORF">AHMF7605_25130</name>
</gene>
<dbReference type="AlphaFoldDB" id="A0A2T2YM02"/>
<keyword evidence="2" id="KW-1185">Reference proteome</keyword>